<evidence type="ECO:0000313" key="4">
    <source>
        <dbReference type="Proteomes" id="UP001242010"/>
    </source>
</evidence>
<dbReference type="PANTHER" id="PTHR43542:SF1">
    <property type="entry name" value="METHYLTRANSFERASE"/>
    <property type="match status" value="1"/>
</dbReference>
<evidence type="ECO:0000256" key="1">
    <source>
        <dbReference type="ARBA" id="ARBA00022603"/>
    </source>
</evidence>
<dbReference type="Proteomes" id="UP001242010">
    <property type="component" value="Chromosome"/>
</dbReference>
<dbReference type="CDD" id="cd02440">
    <property type="entry name" value="AdoMet_MTases"/>
    <property type="match status" value="1"/>
</dbReference>
<dbReference type="InterPro" id="IPR004398">
    <property type="entry name" value="RNA_MeTrfase_RsmD"/>
</dbReference>
<dbReference type="Gene3D" id="3.40.50.150">
    <property type="entry name" value="Vaccinia Virus protein VP39"/>
    <property type="match status" value="1"/>
</dbReference>
<accession>A0ABM8DQZ1</accession>
<proteinExistence type="predicted"/>
<evidence type="ECO:0000313" key="3">
    <source>
        <dbReference type="EMBL" id="BDU69425.1"/>
    </source>
</evidence>
<protein>
    <submittedName>
        <fullName evidence="3">Methyltransferase</fullName>
    </submittedName>
</protein>
<dbReference type="PIRSF" id="PIRSF004553">
    <property type="entry name" value="CHP00095"/>
    <property type="match status" value="1"/>
</dbReference>
<keyword evidence="2" id="KW-0808">Transferase</keyword>
<dbReference type="RefSeq" id="WP_286353151.1">
    <property type="nucleotide sequence ID" value="NZ_AP027079.1"/>
</dbReference>
<dbReference type="EMBL" id="AP027079">
    <property type="protein sequence ID" value="BDU69425.1"/>
    <property type="molecule type" value="Genomic_DNA"/>
</dbReference>
<dbReference type="GO" id="GO:0008168">
    <property type="term" value="F:methyltransferase activity"/>
    <property type="evidence" value="ECO:0007669"/>
    <property type="project" value="UniProtKB-KW"/>
</dbReference>
<reference evidence="4" key="1">
    <citation type="journal article" date="2023" name="Int. J. Syst. Evol. Microbiol.">
        <title>Mesoterricola silvestris gen. nov., sp. nov., Mesoterricola sediminis sp. nov., Geothrix oryzae sp. nov., Geothrix edaphica sp. nov., Geothrix rubra sp. nov., and Geothrix limicola sp. nov., six novel members of Acidobacteriota isolated from soils.</title>
        <authorList>
            <person name="Itoh H."/>
            <person name="Sugisawa Y."/>
            <person name="Mise K."/>
            <person name="Xu Z."/>
            <person name="Kuniyasu M."/>
            <person name="Ushijima N."/>
            <person name="Kawano K."/>
            <person name="Kobayashi E."/>
            <person name="Shiratori Y."/>
            <person name="Masuda Y."/>
            <person name="Senoo K."/>
        </authorList>
    </citation>
    <scope>NUCLEOTIDE SEQUENCE [LARGE SCALE GENOMIC DNA]</scope>
    <source>
        <strain evidence="4">Red222</strain>
    </source>
</reference>
<dbReference type="SUPFAM" id="SSF53335">
    <property type="entry name" value="S-adenosyl-L-methionine-dependent methyltransferases"/>
    <property type="match status" value="1"/>
</dbReference>
<dbReference type="GO" id="GO:0032259">
    <property type="term" value="P:methylation"/>
    <property type="evidence" value="ECO:0007669"/>
    <property type="project" value="UniProtKB-KW"/>
</dbReference>
<sequence length="176" mass="19287">MRIIAGTLKGRRLTAPPPVDLRVRPTSDRAREALFSILQRWPSGPFLDLCAGTGAVGLEAHSRGYAPVTCVEAADPGWSCLLRNAGGTEVKPLRTDLQRLPEAAFTGQAVIFLDPPYDQASALWGRMAGRLRGWMAPDGVLVFETDRQTMLELQTGWALAETREYGAARFHLWTPA</sequence>
<dbReference type="Pfam" id="PF03602">
    <property type="entry name" value="Cons_hypoth95"/>
    <property type="match status" value="1"/>
</dbReference>
<gene>
    <name evidence="3" type="ORF">GETHOR_15260</name>
</gene>
<evidence type="ECO:0000256" key="2">
    <source>
        <dbReference type="ARBA" id="ARBA00022679"/>
    </source>
</evidence>
<keyword evidence="4" id="KW-1185">Reference proteome</keyword>
<dbReference type="PANTHER" id="PTHR43542">
    <property type="entry name" value="METHYLTRANSFERASE"/>
    <property type="match status" value="1"/>
</dbReference>
<dbReference type="InterPro" id="IPR029063">
    <property type="entry name" value="SAM-dependent_MTases_sf"/>
</dbReference>
<keyword evidence="1 3" id="KW-0489">Methyltransferase</keyword>
<name>A0ABM8DQZ1_9BACT</name>
<organism evidence="3 4">
    <name type="scientific">Geothrix oryzae</name>
    <dbReference type="NCBI Taxonomy" id="2927975"/>
    <lineage>
        <taxon>Bacteria</taxon>
        <taxon>Pseudomonadati</taxon>
        <taxon>Acidobacteriota</taxon>
        <taxon>Holophagae</taxon>
        <taxon>Holophagales</taxon>
        <taxon>Holophagaceae</taxon>
        <taxon>Geothrix</taxon>
    </lineage>
</organism>